<name>A0A9P0T4J8_PIEBR</name>
<dbReference type="Proteomes" id="UP001152562">
    <property type="component" value="Unassembled WGS sequence"/>
</dbReference>
<reference evidence="3" key="1">
    <citation type="submission" date="2022-05" db="EMBL/GenBank/DDBJ databases">
        <authorList>
            <person name="Okamura Y."/>
        </authorList>
    </citation>
    <scope>NUCLEOTIDE SEQUENCE</scope>
</reference>
<evidence type="ECO:0000256" key="2">
    <source>
        <dbReference type="SAM" id="Phobius"/>
    </source>
</evidence>
<evidence type="ECO:0000313" key="3">
    <source>
        <dbReference type="EMBL" id="CAH3992177.1"/>
    </source>
</evidence>
<dbReference type="EMBL" id="CALOZG010000003">
    <property type="protein sequence ID" value="CAH3992177.1"/>
    <property type="molecule type" value="Genomic_DNA"/>
</dbReference>
<accession>A0A9P0T4J8</accession>
<proteinExistence type="predicted"/>
<feature type="region of interest" description="Disordered" evidence="1">
    <location>
        <begin position="51"/>
        <end position="81"/>
    </location>
</feature>
<protein>
    <submittedName>
        <fullName evidence="3">Uncharacterized protein</fullName>
    </submittedName>
</protein>
<keyword evidence="2" id="KW-0812">Transmembrane</keyword>
<feature type="transmembrane region" description="Helical" evidence="2">
    <location>
        <begin position="15"/>
        <end position="35"/>
    </location>
</feature>
<sequence>MLVFKEPEECTAHKILYYGILLLIIVYMSKLIKYITKKASTLKREDFRFSLGHNEDSGGQGQGERHRKRQRRKKTVRITTDQWTRERPCHLEEEYE</sequence>
<gene>
    <name evidence="3" type="ORF">PIBRA_LOCUS2215</name>
</gene>
<organism evidence="3 4">
    <name type="scientific">Pieris brassicae</name>
    <name type="common">White butterfly</name>
    <name type="synonym">Large white butterfly</name>
    <dbReference type="NCBI Taxonomy" id="7116"/>
    <lineage>
        <taxon>Eukaryota</taxon>
        <taxon>Metazoa</taxon>
        <taxon>Ecdysozoa</taxon>
        <taxon>Arthropoda</taxon>
        <taxon>Hexapoda</taxon>
        <taxon>Insecta</taxon>
        <taxon>Pterygota</taxon>
        <taxon>Neoptera</taxon>
        <taxon>Endopterygota</taxon>
        <taxon>Lepidoptera</taxon>
        <taxon>Glossata</taxon>
        <taxon>Ditrysia</taxon>
        <taxon>Papilionoidea</taxon>
        <taxon>Pieridae</taxon>
        <taxon>Pierinae</taxon>
        <taxon>Pieris</taxon>
    </lineage>
</organism>
<comment type="caution">
    <text evidence="3">The sequence shown here is derived from an EMBL/GenBank/DDBJ whole genome shotgun (WGS) entry which is preliminary data.</text>
</comment>
<evidence type="ECO:0000313" key="4">
    <source>
        <dbReference type="Proteomes" id="UP001152562"/>
    </source>
</evidence>
<keyword evidence="2" id="KW-1133">Transmembrane helix</keyword>
<keyword evidence="4" id="KW-1185">Reference proteome</keyword>
<dbReference type="AlphaFoldDB" id="A0A9P0T4J8"/>
<evidence type="ECO:0000256" key="1">
    <source>
        <dbReference type="SAM" id="MobiDB-lite"/>
    </source>
</evidence>
<keyword evidence="2" id="KW-0472">Membrane</keyword>
<feature type="compositionally biased region" description="Basic residues" evidence="1">
    <location>
        <begin position="65"/>
        <end position="76"/>
    </location>
</feature>